<protein>
    <submittedName>
        <fullName evidence="1">Exportin-1</fullName>
    </submittedName>
</protein>
<accession>A0AAX4JCD0</accession>
<dbReference type="RefSeq" id="XP_065329638.1">
    <property type="nucleotide sequence ID" value="XM_065473566.1"/>
</dbReference>
<name>A0AAX4JCD0_9MICR</name>
<dbReference type="Proteomes" id="UP001334084">
    <property type="component" value="Chromosome 5"/>
</dbReference>
<dbReference type="GeneID" id="90541309"/>
<organism evidence="1 2">
    <name type="scientific">Vairimorpha necatrix</name>
    <dbReference type="NCBI Taxonomy" id="6039"/>
    <lineage>
        <taxon>Eukaryota</taxon>
        <taxon>Fungi</taxon>
        <taxon>Fungi incertae sedis</taxon>
        <taxon>Microsporidia</taxon>
        <taxon>Nosematidae</taxon>
        <taxon>Vairimorpha</taxon>
    </lineage>
</organism>
<sequence>MKLEQLFKELSKNPNVIKSIEMEIQSLINANSIDQTLELYKSPIPEMKIYAIKIIEERIKLKKIKNENLDIEILAMKNIVFIDDNDKTAEVFAKLGIFEWPKMFPDFFQIIIDFISNKHIMGYKILYKFLYKFLYLLNNSQEINDKRKGELKKALRIIYKGYMQLFEDEFAIFIIPILTESLKILPKDFDYSIIYRKGFEFPEQTIEFVNDMGDALNIVDVIELSSKMPISVGMLIYFNSIKNKSPNTPNVTKMYEYVYKGLRVNMSTFLISLDFWLKFFLMKNKDQFVDQILTEVISIFVSLDENNKSEVESEVWGFFNVLIRNYTERAYLFVKTNGDRLPKKLGLFFIKKLHEQLKYKPYFKFSDLNFQDAVLRGTVLELCSDERVLELIEYLDLSDKDTAKLCMRVINKFPVSEMFLNKIIAQCYCPGKETANEVIVECCIKLDKIEKFDGAWDDDKCLRFFYYLKRVPMKVAQYSSSFLNIFIEKSPFNRCFSILRMLGDFPKEIYEKIYVDILRYPYEDLACFNRDLLLHLQLQDPFIRREIDRLLHDWNILENTDLLILCTKSLLSVISDGINKSNTEKRPYSSIDSLFDLLRIDDSGIIRKISEMFCTYNGPFDVKKALYFLLVNYNSSYVESSHLNVSAALTKCIKSEGGAEALHEILNGIPLDNCINLRNDCLKYNTKRGQTLVRNFLRSFKGKPLSTLYENSFKVREQNFINNSKKVSGFEFEIDKTFFG</sequence>
<evidence type="ECO:0000313" key="1">
    <source>
        <dbReference type="EMBL" id="WUR03493.1"/>
    </source>
</evidence>
<dbReference type="EMBL" id="CP142730">
    <property type="protein sequence ID" value="WUR03493.1"/>
    <property type="molecule type" value="Genomic_DNA"/>
</dbReference>
<dbReference type="KEGG" id="vnx:VNE69_05085"/>
<gene>
    <name evidence="1" type="ORF">VNE69_05085</name>
</gene>
<keyword evidence="2" id="KW-1185">Reference proteome</keyword>
<dbReference type="AlphaFoldDB" id="A0AAX4JCD0"/>
<proteinExistence type="predicted"/>
<evidence type="ECO:0000313" key="2">
    <source>
        <dbReference type="Proteomes" id="UP001334084"/>
    </source>
</evidence>
<reference evidence="1" key="1">
    <citation type="journal article" date="2024" name="BMC Genomics">
        <title>Functional annotation of a divergent genome using sequence and structure-based similarity.</title>
        <authorList>
            <person name="Svedberg D."/>
            <person name="Winiger R.R."/>
            <person name="Berg A."/>
            <person name="Sharma H."/>
            <person name="Tellgren-Roth C."/>
            <person name="Debrunner-Vossbrinck B.A."/>
            <person name="Vossbrinck C.R."/>
            <person name="Barandun J."/>
        </authorList>
    </citation>
    <scope>NUCLEOTIDE SEQUENCE</scope>
    <source>
        <strain evidence="1">Illinois isolate</strain>
    </source>
</reference>